<dbReference type="AlphaFoldDB" id="A0AA95NHK0"/>
<dbReference type="RefSeq" id="WP_285234813.1">
    <property type="nucleotide sequence ID" value="NZ_CP116346.1"/>
</dbReference>
<evidence type="ECO:0000256" key="1">
    <source>
        <dbReference type="SAM" id="SignalP"/>
    </source>
</evidence>
<gene>
    <name evidence="2" type="ORF">PFX98_08755</name>
</gene>
<keyword evidence="1" id="KW-0732">Signal</keyword>
<keyword evidence="3" id="KW-1185">Reference proteome</keyword>
<evidence type="ECO:0000313" key="2">
    <source>
        <dbReference type="EMBL" id="WIT13693.1"/>
    </source>
</evidence>
<name>A0AA95NHK0_9BURK</name>
<dbReference type="PROSITE" id="PS51257">
    <property type="entry name" value="PROKAR_LIPOPROTEIN"/>
    <property type="match status" value="1"/>
</dbReference>
<sequence>MLRHGLIATLLLAGCAAMAQTPPCLIVYGHGRNLGSEAENLAWDRLNLRFNQQVAASLDAAGRRVVPMLLRVGSSDLAATLEAVLGEAQRQGCELVVDTAVFADDANAALVLRLRVHPLLPALGPRAGARLPRVGEAIYTSQRDFDFSPRVLERLKLDQLAQEMTAGYLADTAAKP</sequence>
<organism evidence="2 3">
    <name type="scientific">Paucibacter sediminis</name>
    <dbReference type="NCBI Taxonomy" id="3019553"/>
    <lineage>
        <taxon>Bacteria</taxon>
        <taxon>Pseudomonadati</taxon>
        <taxon>Pseudomonadota</taxon>
        <taxon>Betaproteobacteria</taxon>
        <taxon>Burkholderiales</taxon>
        <taxon>Sphaerotilaceae</taxon>
        <taxon>Roseateles</taxon>
    </lineage>
</organism>
<dbReference type="KEGG" id="pais:PFX98_08755"/>
<evidence type="ECO:0000313" key="3">
    <source>
        <dbReference type="Proteomes" id="UP001177769"/>
    </source>
</evidence>
<accession>A0AA95NHK0</accession>
<feature type="chain" id="PRO_5041742774" evidence="1">
    <location>
        <begin position="20"/>
        <end position="176"/>
    </location>
</feature>
<protein>
    <submittedName>
        <fullName evidence="2">Uncharacterized protein</fullName>
    </submittedName>
</protein>
<dbReference type="Proteomes" id="UP001177769">
    <property type="component" value="Chromosome"/>
</dbReference>
<dbReference type="EMBL" id="CP116346">
    <property type="protein sequence ID" value="WIT13693.1"/>
    <property type="molecule type" value="Genomic_DNA"/>
</dbReference>
<reference evidence="2" key="1">
    <citation type="submission" date="2023-01" db="EMBL/GenBank/DDBJ databases">
        <title>Whole genome sequence of Paucibacter sp. S2-9 isolated from pond sediment.</title>
        <authorList>
            <person name="Jung J.Y."/>
        </authorList>
    </citation>
    <scope>NUCLEOTIDE SEQUENCE</scope>
    <source>
        <strain evidence="2">S2-9</strain>
    </source>
</reference>
<proteinExistence type="predicted"/>
<feature type="signal peptide" evidence="1">
    <location>
        <begin position="1"/>
        <end position="19"/>
    </location>
</feature>